<accession>A0ABY5NLR8</accession>
<name>A0ABY5NLR8_9MICO</name>
<evidence type="ECO:0000313" key="2">
    <source>
        <dbReference type="EMBL" id="UUT36132.1"/>
    </source>
</evidence>
<organism evidence="2 3">
    <name type="scientific">Microbacterium elymi</name>
    <dbReference type="NCBI Taxonomy" id="2909587"/>
    <lineage>
        <taxon>Bacteria</taxon>
        <taxon>Bacillati</taxon>
        <taxon>Actinomycetota</taxon>
        <taxon>Actinomycetes</taxon>
        <taxon>Micrococcales</taxon>
        <taxon>Microbacteriaceae</taxon>
        <taxon>Microbacterium</taxon>
    </lineage>
</organism>
<keyword evidence="3" id="KW-1185">Reference proteome</keyword>
<evidence type="ECO:0000313" key="3">
    <source>
        <dbReference type="Proteomes" id="UP001054811"/>
    </source>
</evidence>
<evidence type="ECO:0000256" key="1">
    <source>
        <dbReference type="SAM" id="MobiDB-lite"/>
    </source>
</evidence>
<sequence length="169" mass="18768">MRDALGVRTVERERIDAGDHELGGVEGEADQRGVGRIQERLELRGRVDAAQAVVVQRQADTRLAGARPYAIPQCTQQPDRVVVERSGHPCRRRGPHNELLATNRGEEADERLRCGDDGVVLARVERHEEGIALLLRRHPGIPEMAREAPHGGSGKELAEARRHHRDSRG</sequence>
<protein>
    <submittedName>
        <fullName evidence="2">Uncharacterized protein</fullName>
    </submittedName>
</protein>
<reference evidence="2" key="1">
    <citation type="submission" date="2022-01" db="EMBL/GenBank/DDBJ databases">
        <title>Microbacterium eymi and Microbacterium rhizovicinus sp. nov., isolated from the rhizospheric soil of Elymus tsukushiensis, a plant native to the Dokdo Islands, Republic of Korea.</title>
        <authorList>
            <person name="Hwang Y.J."/>
        </authorList>
    </citation>
    <scope>NUCLEOTIDE SEQUENCE</scope>
    <source>
        <strain evidence="2">KUDC0405</strain>
    </source>
</reference>
<feature type="region of interest" description="Disordered" evidence="1">
    <location>
        <begin position="142"/>
        <end position="169"/>
    </location>
</feature>
<proteinExistence type="predicted"/>
<gene>
    <name evidence="2" type="ORF">L2X98_24000</name>
</gene>
<dbReference type="Proteomes" id="UP001054811">
    <property type="component" value="Chromosome"/>
</dbReference>
<dbReference type="EMBL" id="CP091139">
    <property type="protein sequence ID" value="UUT36132.1"/>
    <property type="molecule type" value="Genomic_DNA"/>
</dbReference>